<keyword evidence="3" id="KW-1185">Reference proteome</keyword>
<dbReference type="STRING" id="9009.A0A226NKA6"/>
<name>A0A226NKA6_CALSU</name>
<keyword evidence="1" id="KW-0472">Membrane</keyword>
<sequence length="184" mass="19450">MPTPEPSCSCSRGPSVAQGKWYGVRSYLHLFYEDCTGAGPDGDTDNSSPPHPHSVWPPIIWKVTLSTGALFLLVGAAALAAGWLVPPRLENIGEEELVVLDVQAMRYNLTLGTCRLLGTALCIAAAVLSTVGLLCCVLGRAGGTPHCPQEEEQQLSPILRGSPQGPAVPFGASQLHSVQPRQEV</sequence>
<dbReference type="InterPro" id="IPR024883">
    <property type="entry name" value="Neurensin"/>
</dbReference>
<gene>
    <name evidence="2" type="ORF">ASZ78_005489</name>
</gene>
<evidence type="ECO:0000313" key="3">
    <source>
        <dbReference type="Proteomes" id="UP000198323"/>
    </source>
</evidence>
<accession>A0A226NKA6</accession>
<protein>
    <recommendedName>
        <fullName evidence="4">Neurensin-2</fullName>
    </recommendedName>
</protein>
<keyword evidence="1" id="KW-1133">Transmembrane helix</keyword>
<dbReference type="Proteomes" id="UP000198323">
    <property type="component" value="Unassembled WGS sequence"/>
</dbReference>
<organism evidence="2 3">
    <name type="scientific">Callipepla squamata</name>
    <name type="common">Scaled quail</name>
    <dbReference type="NCBI Taxonomy" id="9009"/>
    <lineage>
        <taxon>Eukaryota</taxon>
        <taxon>Metazoa</taxon>
        <taxon>Chordata</taxon>
        <taxon>Craniata</taxon>
        <taxon>Vertebrata</taxon>
        <taxon>Euteleostomi</taxon>
        <taxon>Archelosauria</taxon>
        <taxon>Archosauria</taxon>
        <taxon>Dinosauria</taxon>
        <taxon>Saurischia</taxon>
        <taxon>Theropoda</taxon>
        <taxon>Coelurosauria</taxon>
        <taxon>Aves</taxon>
        <taxon>Neognathae</taxon>
        <taxon>Galloanserae</taxon>
        <taxon>Galliformes</taxon>
        <taxon>Odontophoridae</taxon>
        <taxon>Callipepla</taxon>
    </lineage>
</organism>
<feature type="transmembrane region" description="Helical" evidence="1">
    <location>
        <begin position="59"/>
        <end position="85"/>
    </location>
</feature>
<feature type="transmembrane region" description="Helical" evidence="1">
    <location>
        <begin position="116"/>
        <end position="141"/>
    </location>
</feature>
<evidence type="ECO:0000313" key="2">
    <source>
        <dbReference type="EMBL" id="OXB67807.1"/>
    </source>
</evidence>
<dbReference type="GO" id="GO:0030133">
    <property type="term" value="C:transport vesicle"/>
    <property type="evidence" value="ECO:0007669"/>
    <property type="project" value="InterPro"/>
</dbReference>
<comment type="caution">
    <text evidence="2">The sequence shown here is derived from an EMBL/GenBank/DDBJ whole genome shotgun (WGS) entry which is preliminary data.</text>
</comment>
<dbReference type="GO" id="GO:0043025">
    <property type="term" value="C:neuronal cell body"/>
    <property type="evidence" value="ECO:0007669"/>
    <property type="project" value="TreeGrafter"/>
</dbReference>
<dbReference type="GO" id="GO:0007399">
    <property type="term" value="P:nervous system development"/>
    <property type="evidence" value="ECO:0007669"/>
    <property type="project" value="TreeGrafter"/>
</dbReference>
<evidence type="ECO:0000256" key="1">
    <source>
        <dbReference type="SAM" id="Phobius"/>
    </source>
</evidence>
<dbReference type="AlphaFoldDB" id="A0A226NKA6"/>
<keyword evidence="1" id="KW-0812">Transmembrane</keyword>
<dbReference type="GO" id="GO:0043005">
    <property type="term" value="C:neuron projection"/>
    <property type="evidence" value="ECO:0007669"/>
    <property type="project" value="TreeGrafter"/>
</dbReference>
<dbReference type="EMBL" id="MCFN01000030">
    <property type="protein sequence ID" value="OXB67807.1"/>
    <property type="molecule type" value="Genomic_DNA"/>
</dbReference>
<evidence type="ECO:0008006" key="4">
    <source>
        <dbReference type="Google" id="ProtNLM"/>
    </source>
</evidence>
<dbReference type="PANTHER" id="PTHR14796">
    <property type="entry name" value="NEURENSIN 1-RELATED"/>
    <property type="match status" value="1"/>
</dbReference>
<proteinExistence type="predicted"/>
<reference evidence="2 3" key="1">
    <citation type="submission" date="2016-07" db="EMBL/GenBank/DDBJ databases">
        <title>Disparate Historic Effective Population Sizes Predicted by Modern Levels of Genome Diversity for the Scaled Quail (Callipepla squamata) and the Northern Bobwhite (Colinus virginianus): Inferences from First and Second Generation Draft Genome Assemblies for Sympatric New World Quail.</title>
        <authorList>
            <person name="Oldeschulte D.L."/>
            <person name="Halley Y.A."/>
            <person name="Bhattarai E.K."/>
            <person name="Brashear W.A."/>
            <person name="Hill J."/>
            <person name="Metz R.P."/>
            <person name="Johnson C.D."/>
            <person name="Rollins D."/>
            <person name="Peterson M.J."/>
            <person name="Bickhart D.M."/>
            <person name="Decker J.E."/>
            <person name="Seabury C.M."/>
        </authorList>
    </citation>
    <scope>NUCLEOTIDE SEQUENCE [LARGE SCALE GENOMIC DNA]</scope>
    <source>
        <strain evidence="2 3">Texas</strain>
        <tissue evidence="2">Leg muscle</tissue>
    </source>
</reference>
<dbReference type="OrthoDB" id="5979667at2759"/>
<dbReference type="Pfam" id="PF14927">
    <property type="entry name" value="Neurensin"/>
    <property type="match status" value="1"/>
</dbReference>
<dbReference type="PANTHER" id="PTHR14796:SF5">
    <property type="entry name" value="NEURENSIN-2"/>
    <property type="match status" value="1"/>
</dbReference>